<evidence type="ECO:0000259" key="5">
    <source>
        <dbReference type="PROSITE" id="PS50835"/>
    </source>
</evidence>
<dbReference type="Pfam" id="PF13927">
    <property type="entry name" value="Ig_3"/>
    <property type="match status" value="1"/>
</dbReference>
<reference evidence="6" key="1">
    <citation type="submission" date="2025-08" db="UniProtKB">
        <authorList>
            <consortium name="Ensembl"/>
        </authorList>
    </citation>
    <scope>IDENTIFICATION</scope>
</reference>
<dbReference type="FunFam" id="2.60.40.10:FF:000049">
    <property type="entry name" value="Leukocyte immunoglobulin-like receptor subfamily B member 1"/>
    <property type="match status" value="2"/>
</dbReference>
<keyword evidence="1" id="KW-0732">Signal</keyword>
<dbReference type="Pfam" id="PF00047">
    <property type="entry name" value="ig"/>
    <property type="match status" value="1"/>
</dbReference>
<feature type="domain" description="Ig-like" evidence="5">
    <location>
        <begin position="134"/>
        <end position="201"/>
    </location>
</feature>
<keyword evidence="2" id="KW-1015">Disulfide bond</keyword>
<evidence type="ECO:0000313" key="7">
    <source>
        <dbReference type="Proteomes" id="UP000694421"/>
    </source>
</evidence>
<keyword evidence="4" id="KW-0812">Transmembrane</keyword>
<evidence type="ECO:0000313" key="6">
    <source>
        <dbReference type="Ensembl" id="ENSSMRP00000004214.1"/>
    </source>
</evidence>
<reference evidence="6" key="2">
    <citation type="submission" date="2025-09" db="UniProtKB">
        <authorList>
            <consortium name="Ensembl"/>
        </authorList>
    </citation>
    <scope>IDENTIFICATION</scope>
</reference>
<dbReference type="PANTHER" id="PTHR11738">
    <property type="entry name" value="MHC CLASS I NK CELL RECEPTOR"/>
    <property type="match status" value="1"/>
</dbReference>
<sequence length="270" mass="30505">RTIVSQLQSLTIWPCLIGNLGCWRHSLTSIFLCTDSSFPRPSINLGPVEIAAFGGNVTIQCQSEKLTKRFYLHKSRNQMPQQILETNGTTAEFLITSVDQTKTGEYCCRYSDSSEPYIVSKCSDLVRLLVTEKPEIFISPGKLITLGENLTIVCEIEDGDVIFFLHKNGSLKPEQMKSTSYSLVEFFISNVTWQDQGSYSCSYVKKEQIFVLSVQSDAIELVISEEAGHTQVNIIRFVIGALIAALLGYIMTLDWRFQREHVLFQSEKTF</sequence>
<dbReference type="Ensembl" id="ENSSMRT00000004988.1">
    <property type="protein sequence ID" value="ENSSMRP00000004214.1"/>
    <property type="gene ID" value="ENSSMRG00000003237.1"/>
</dbReference>
<evidence type="ECO:0000256" key="3">
    <source>
        <dbReference type="ARBA" id="ARBA00023319"/>
    </source>
</evidence>
<keyword evidence="3" id="KW-0393">Immunoglobulin domain</keyword>
<evidence type="ECO:0000256" key="4">
    <source>
        <dbReference type="SAM" id="Phobius"/>
    </source>
</evidence>
<dbReference type="GeneTree" id="ENSGT01150000286974"/>
<proteinExistence type="predicted"/>
<protein>
    <recommendedName>
        <fullName evidence="5">Ig-like domain-containing protein</fullName>
    </recommendedName>
</protein>
<dbReference type="PANTHER" id="PTHR11738:SF186">
    <property type="entry name" value="OSTEOCLAST-ASSOCIATED IMMUNOGLOBULIN-LIKE RECEPTOR"/>
    <property type="match status" value="1"/>
</dbReference>
<organism evidence="6 7">
    <name type="scientific">Salvator merianae</name>
    <name type="common">Argentine black and white tegu</name>
    <name type="synonym">Tupinambis merianae</name>
    <dbReference type="NCBI Taxonomy" id="96440"/>
    <lineage>
        <taxon>Eukaryota</taxon>
        <taxon>Metazoa</taxon>
        <taxon>Chordata</taxon>
        <taxon>Craniata</taxon>
        <taxon>Vertebrata</taxon>
        <taxon>Euteleostomi</taxon>
        <taxon>Lepidosauria</taxon>
        <taxon>Squamata</taxon>
        <taxon>Bifurcata</taxon>
        <taxon>Unidentata</taxon>
        <taxon>Episquamata</taxon>
        <taxon>Laterata</taxon>
        <taxon>Teiioidea</taxon>
        <taxon>Teiidae</taxon>
        <taxon>Salvator</taxon>
    </lineage>
</organism>
<evidence type="ECO:0000256" key="1">
    <source>
        <dbReference type="ARBA" id="ARBA00022729"/>
    </source>
</evidence>
<keyword evidence="4" id="KW-0472">Membrane</keyword>
<dbReference type="InterPro" id="IPR013151">
    <property type="entry name" value="Immunoglobulin_dom"/>
</dbReference>
<dbReference type="InterPro" id="IPR013783">
    <property type="entry name" value="Ig-like_fold"/>
</dbReference>
<keyword evidence="4" id="KW-1133">Transmembrane helix</keyword>
<dbReference type="Gene3D" id="2.60.40.10">
    <property type="entry name" value="Immunoglobulins"/>
    <property type="match status" value="2"/>
</dbReference>
<evidence type="ECO:0000256" key="2">
    <source>
        <dbReference type="ARBA" id="ARBA00023157"/>
    </source>
</evidence>
<dbReference type="InterPro" id="IPR003599">
    <property type="entry name" value="Ig_sub"/>
</dbReference>
<accession>A0A8D0DHE7</accession>
<feature type="transmembrane region" description="Helical" evidence="4">
    <location>
        <begin position="234"/>
        <end position="253"/>
    </location>
</feature>
<dbReference type="AlphaFoldDB" id="A0A8D0DHE7"/>
<dbReference type="GO" id="GO:0007166">
    <property type="term" value="P:cell surface receptor signaling pathway"/>
    <property type="evidence" value="ECO:0007669"/>
    <property type="project" value="UniProtKB-ARBA"/>
</dbReference>
<dbReference type="PROSITE" id="PS50835">
    <property type="entry name" value="IG_LIKE"/>
    <property type="match status" value="1"/>
</dbReference>
<dbReference type="Proteomes" id="UP000694421">
    <property type="component" value="Unplaced"/>
</dbReference>
<dbReference type="InterPro" id="IPR007110">
    <property type="entry name" value="Ig-like_dom"/>
</dbReference>
<dbReference type="SUPFAM" id="SSF48726">
    <property type="entry name" value="Immunoglobulin"/>
    <property type="match status" value="2"/>
</dbReference>
<dbReference type="InterPro" id="IPR050412">
    <property type="entry name" value="Ig-like_Receptors_ImmuneReg"/>
</dbReference>
<dbReference type="GO" id="GO:0002764">
    <property type="term" value="P:immune response-regulating signaling pathway"/>
    <property type="evidence" value="ECO:0007669"/>
    <property type="project" value="TreeGrafter"/>
</dbReference>
<dbReference type="SMART" id="SM00409">
    <property type="entry name" value="IG"/>
    <property type="match status" value="2"/>
</dbReference>
<name>A0A8D0DHE7_SALMN</name>
<dbReference type="InterPro" id="IPR036179">
    <property type="entry name" value="Ig-like_dom_sf"/>
</dbReference>
<keyword evidence="7" id="KW-1185">Reference proteome</keyword>